<gene>
    <name evidence="1" type="ORF">N44_00828</name>
</gene>
<dbReference type="RefSeq" id="WP_238567764.1">
    <property type="nucleotide sequence ID" value="NZ_BBPA01000020.1"/>
</dbReference>
<reference evidence="2" key="1">
    <citation type="journal article" date="2015" name="Genome">
        <title>Whole Genome Sequence of the Non-Microcystin-Producing Microcystis aeruginosa Strain NIES-44.</title>
        <authorList>
            <person name="Okano K."/>
            <person name="Miyata N."/>
            <person name="Ozaki Y."/>
        </authorList>
    </citation>
    <scope>NUCLEOTIDE SEQUENCE [LARGE SCALE GENOMIC DNA]</scope>
    <source>
        <strain evidence="2">NIES-44</strain>
    </source>
</reference>
<evidence type="ECO:0000313" key="2">
    <source>
        <dbReference type="Proteomes" id="UP000030321"/>
    </source>
</evidence>
<dbReference type="EMBL" id="BBPA01000020">
    <property type="protein sequence ID" value="GAL92270.1"/>
    <property type="molecule type" value="Genomic_DNA"/>
</dbReference>
<name>A0A0A1VR92_MICAE</name>
<protein>
    <submittedName>
        <fullName evidence="1">Uncharacterized protein</fullName>
    </submittedName>
</protein>
<sequence length="45" mass="5065">MEPTGPHETVSGKLAFCWRVWGVIEHDLPPLKTAVQEMIETLDDS</sequence>
<dbReference type="Proteomes" id="UP000030321">
    <property type="component" value="Unassembled WGS sequence"/>
</dbReference>
<organism evidence="1 2">
    <name type="scientific">Microcystis aeruginosa NIES-44</name>
    <dbReference type="NCBI Taxonomy" id="449439"/>
    <lineage>
        <taxon>Bacteria</taxon>
        <taxon>Bacillati</taxon>
        <taxon>Cyanobacteriota</taxon>
        <taxon>Cyanophyceae</taxon>
        <taxon>Oscillatoriophycideae</taxon>
        <taxon>Chroococcales</taxon>
        <taxon>Microcystaceae</taxon>
        <taxon>Microcystis</taxon>
    </lineage>
</organism>
<evidence type="ECO:0000313" key="1">
    <source>
        <dbReference type="EMBL" id="GAL92270.1"/>
    </source>
</evidence>
<proteinExistence type="predicted"/>
<comment type="caution">
    <text evidence="1">The sequence shown here is derived from an EMBL/GenBank/DDBJ whole genome shotgun (WGS) entry which is preliminary data.</text>
</comment>
<accession>A0A0A1VR92</accession>
<dbReference type="AlphaFoldDB" id="A0A0A1VR92"/>